<evidence type="ECO:0000313" key="1">
    <source>
        <dbReference type="EMBL" id="MBV6285965.1"/>
    </source>
</evidence>
<reference evidence="1" key="2">
    <citation type="journal article" date="2023" name="Plant Pathol.">
        <title>Dismantling and reorganizing Pseudomonas marginalis sensu#lato.</title>
        <authorList>
            <person name="Sawada H."/>
            <person name="Fujikawa T."/>
            <person name="Satou M."/>
        </authorList>
    </citation>
    <scope>NUCLEOTIDE SEQUENCE</scope>
    <source>
        <strain evidence="1">MAFF 301350</strain>
    </source>
</reference>
<comment type="caution">
    <text evidence="1">The sequence shown here is derived from an EMBL/GenBank/DDBJ whole genome shotgun (WGS) entry which is preliminary data.</text>
</comment>
<dbReference type="EMBL" id="JAHTBI010000008">
    <property type="protein sequence ID" value="MBV6285965.1"/>
    <property type="molecule type" value="Genomic_DNA"/>
</dbReference>
<keyword evidence="2" id="KW-1185">Reference proteome</keyword>
<dbReference type="Proteomes" id="UP001106592">
    <property type="component" value="Unassembled WGS sequence"/>
</dbReference>
<accession>A0A9Q3AD36</accession>
<gene>
    <name evidence="1" type="ORF">KUO17_02715</name>
</gene>
<dbReference type="RefSeq" id="WP_217973496.1">
    <property type="nucleotide sequence ID" value="NZ_JAHTBI010000008.1"/>
</dbReference>
<evidence type="ECO:0000313" key="2">
    <source>
        <dbReference type="Proteomes" id="UP001106592"/>
    </source>
</evidence>
<reference evidence="1" key="1">
    <citation type="journal article" date="2022" name="Int. J. Syst. Evol. Microbiol.">
        <title>Pseudomonas aegrilactucae sp. nov. and Pseudomonas morbosilactucae sp. nov., pathogens causing bacterial rot of lettuce in Japan.</title>
        <authorList>
            <person name="Sawada H."/>
            <person name="Fujikawa T."/>
            <person name="Satou M."/>
        </authorList>
    </citation>
    <scope>NUCLEOTIDE SEQUENCE</scope>
    <source>
        <strain evidence="1">MAFF 301350</strain>
    </source>
</reference>
<evidence type="ECO:0008006" key="3">
    <source>
        <dbReference type="Google" id="ProtNLM"/>
    </source>
</evidence>
<organism evidence="1 2">
    <name type="scientific">Pseudomonas aegrilactucae</name>
    <dbReference type="NCBI Taxonomy" id="2854028"/>
    <lineage>
        <taxon>Bacteria</taxon>
        <taxon>Pseudomonadati</taxon>
        <taxon>Pseudomonadota</taxon>
        <taxon>Gammaproteobacteria</taxon>
        <taxon>Pseudomonadales</taxon>
        <taxon>Pseudomonadaceae</taxon>
        <taxon>Pseudomonas</taxon>
    </lineage>
</organism>
<proteinExistence type="predicted"/>
<dbReference type="AlphaFoldDB" id="A0A9Q3AD36"/>
<protein>
    <recommendedName>
        <fullName evidence="3">Metallo-beta-lactamase domain-containing protein</fullName>
    </recommendedName>
</protein>
<sequence length="87" mass="9420">MHVSADHSVLIDCGLFQGEDARRSPGLNIDFPIGGIQALLLTHIHLNHWPRQLRLVHGELGVKQAWRTALMERAAGGGCCAWGTAAV</sequence>
<name>A0A9Q3AD36_9PSED</name>